<comment type="subunit">
    <text evidence="2">Homotrimer.</text>
</comment>
<evidence type="ECO:0000256" key="2">
    <source>
        <dbReference type="ARBA" id="ARBA00011233"/>
    </source>
</evidence>
<dbReference type="Gene3D" id="2.40.160.10">
    <property type="entry name" value="Porin"/>
    <property type="match status" value="1"/>
</dbReference>
<evidence type="ECO:0000256" key="10">
    <source>
        <dbReference type="ARBA" id="ARBA00023237"/>
    </source>
</evidence>
<keyword evidence="3" id="KW-0813">Transport</keyword>
<dbReference type="InterPro" id="IPR033900">
    <property type="entry name" value="Gram_neg_porin_domain"/>
</dbReference>
<dbReference type="PRINTS" id="PR00184">
    <property type="entry name" value="NEISSPPORIN"/>
</dbReference>
<keyword evidence="8" id="KW-0626">Porin</keyword>
<dbReference type="Pfam" id="PF13609">
    <property type="entry name" value="Porin_4"/>
    <property type="match status" value="1"/>
</dbReference>
<sequence>MMKLSRLMLAAVAVCGTSAVMAQSSVTIYGRVNTTVEHQKLGDNKATGLVNNRSRIGFKGVEDLGNGLKAGFELEASFNSDDGSGPLTFDRKSEVNLSGNFGMVRLGNFYPESYYATSDYIGMHNHETGSSSDVLYYDAAWFDGNGTRNKVAYRTPTFNNFWAEASVSLHEKARTGAAAVNKNAYDLAANYNNGPLSLGAGYSYWNSNYQAALRGLYTFGQFTVGAYYQRNKDDNAILGTGAGTRNNFRLSAMYVMNASEFHVNVGRANKWSNVSDSAATQWTLGYNYNLSKRTKIYTYYTRINSGKGMDYSSGAASFDSIKAGTNAGDNFSSFALGVRHNF</sequence>
<keyword evidence="14" id="KW-1185">Reference proteome</keyword>
<gene>
    <name evidence="13" type="ORF">J1777_01700</name>
</gene>
<feature type="signal peptide" evidence="11">
    <location>
        <begin position="1"/>
        <end position="22"/>
    </location>
</feature>
<evidence type="ECO:0000256" key="9">
    <source>
        <dbReference type="ARBA" id="ARBA00023136"/>
    </source>
</evidence>
<dbReference type="PANTHER" id="PTHR34501">
    <property type="entry name" value="PROTEIN YDDL-RELATED"/>
    <property type="match status" value="1"/>
</dbReference>
<dbReference type="PRINTS" id="PR00182">
    <property type="entry name" value="ECOLNEIPORIN"/>
</dbReference>
<keyword evidence="5" id="KW-0812">Transmembrane</keyword>
<dbReference type="InterPro" id="IPR050298">
    <property type="entry name" value="Gram-neg_bact_OMP"/>
</dbReference>
<dbReference type="GO" id="GO:0034220">
    <property type="term" value="P:monoatomic ion transmembrane transport"/>
    <property type="evidence" value="ECO:0007669"/>
    <property type="project" value="InterPro"/>
</dbReference>
<dbReference type="AlphaFoldDB" id="A0A939GTA8"/>
<feature type="chain" id="PRO_5036715120" evidence="11">
    <location>
        <begin position="23"/>
        <end position="342"/>
    </location>
</feature>
<keyword evidence="4" id="KW-1134">Transmembrane beta strand</keyword>
<protein>
    <submittedName>
        <fullName evidence="13">Porin</fullName>
    </submittedName>
</protein>
<evidence type="ECO:0000256" key="1">
    <source>
        <dbReference type="ARBA" id="ARBA00004571"/>
    </source>
</evidence>
<reference evidence="13" key="1">
    <citation type="submission" date="2021-03" db="EMBL/GenBank/DDBJ databases">
        <title>Comamonas denitrificans.</title>
        <authorList>
            <person name="Finster K."/>
        </authorList>
    </citation>
    <scope>NUCLEOTIDE SEQUENCE</scope>
    <source>
        <strain evidence="13">MM2021_4</strain>
    </source>
</reference>
<organism evidence="13 14">
    <name type="scientific">Comamonas denitrificans</name>
    <dbReference type="NCBI Taxonomy" id="117506"/>
    <lineage>
        <taxon>Bacteria</taxon>
        <taxon>Pseudomonadati</taxon>
        <taxon>Pseudomonadota</taxon>
        <taxon>Betaproteobacteria</taxon>
        <taxon>Burkholderiales</taxon>
        <taxon>Comamonadaceae</taxon>
        <taxon>Comamonas</taxon>
    </lineage>
</organism>
<evidence type="ECO:0000256" key="6">
    <source>
        <dbReference type="ARBA" id="ARBA00022729"/>
    </source>
</evidence>
<comment type="subcellular location">
    <subcellularLocation>
        <location evidence="1">Cell outer membrane</location>
        <topology evidence="1">Multi-pass membrane protein</topology>
    </subcellularLocation>
</comment>
<dbReference type="InterPro" id="IPR001702">
    <property type="entry name" value="Porin_Gram-ve"/>
</dbReference>
<feature type="domain" description="Porin" evidence="12">
    <location>
        <begin position="11"/>
        <end position="305"/>
    </location>
</feature>
<accession>A0A939GTA8</accession>
<dbReference type="CDD" id="cd00342">
    <property type="entry name" value="gram_neg_porins"/>
    <property type="match status" value="1"/>
</dbReference>
<dbReference type="EMBL" id="JAFNME010000002">
    <property type="protein sequence ID" value="MBO1248555.1"/>
    <property type="molecule type" value="Genomic_DNA"/>
</dbReference>
<evidence type="ECO:0000256" key="3">
    <source>
        <dbReference type="ARBA" id="ARBA00022448"/>
    </source>
</evidence>
<dbReference type="RefSeq" id="WP_207574101.1">
    <property type="nucleotide sequence ID" value="NZ_JAFNME010000002.1"/>
</dbReference>
<evidence type="ECO:0000313" key="13">
    <source>
        <dbReference type="EMBL" id="MBO1248555.1"/>
    </source>
</evidence>
<keyword evidence="10" id="KW-0998">Cell outer membrane</keyword>
<keyword evidence="6 11" id="KW-0732">Signal</keyword>
<dbReference type="GO" id="GO:0046930">
    <property type="term" value="C:pore complex"/>
    <property type="evidence" value="ECO:0007669"/>
    <property type="project" value="UniProtKB-KW"/>
</dbReference>
<evidence type="ECO:0000256" key="8">
    <source>
        <dbReference type="ARBA" id="ARBA00023114"/>
    </source>
</evidence>
<keyword evidence="7" id="KW-0406">Ion transport</keyword>
<dbReference type="SUPFAM" id="SSF56935">
    <property type="entry name" value="Porins"/>
    <property type="match status" value="1"/>
</dbReference>
<dbReference type="PANTHER" id="PTHR34501:SF9">
    <property type="entry name" value="MAJOR OUTER MEMBRANE PROTEIN P.IA"/>
    <property type="match status" value="1"/>
</dbReference>
<evidence type="ECO:0000256" key="4">
    <source>
        <dbReference type="ARBA" id="ARBA00022452"/>
    </source>
</evidence>
<comment type="caution">
    <text evidence="13">The sequence shown here is derived from an EMBL/GenBank/DDBJ whole genome shotgun (WGS) entry which is preliminary data.</text>
</comment>
<dbReference type="InterPro" id="IPR002299">
    <property type="entry name" value="Porin_Neis"/>
</dbReference>
<evidence type="ECO:0000256" key="11">
    <source>
        <dbReference type="SAM" id="SignalP"/>
    </source>
</evidence>
<keyword evidence="9" id="KW-0472">Membrane</keyword>
<dbReference type="GO" id="GO:0009279">
    <property type="term" value="C:cell outer membrane"/>
    <property type="evidence" value="ECO:0007669"/>
    <property type="project" value="UniProtKB-SubCell"/>
</dbReference>
<evidence type="ECO:0000313" key="14">
    <source>
        <dbReference type="Proteomes" id="UP000664731"/>
    </source>
</evidence>
<dbReference type="GO" id="GO:0015288">
    <property type="term" value="F:porin activity"/>
    <property type="evidence" value="ECO:0007669"/>
    <property type="project" value="UniProtKB-KW"/>
</dbReference>
<evidence type="ECO:0000256" key="5">
    <source>
        <dbReference type="ARBA" id="ARBA00022692"/>
    </source>
</evidence>
<evidence type="ECO:0000256" key="7">
    <source>
        <dbReference type="ARBA" id="ARBA00023065"/>
    </source>
</evidence>
<dbReference type="InterPro" id="IPR023614">
    <property type="entry name" value="Porin_dom_sf"/>
</dbReference>
<dbReference type="Proteomes" id="UP000664731">
    <property type="component" value="Unassembled WGS sequence"/>
</dbReference>
<evidence type="ECO:0000259" key="12">
    <source>
        <dbReference type="Pfam" id="PF13609"/>
    </source>
</evidence>
<proteinExistence type="predicted"/>
<name>A0A939GTA8_9BURK</name>